<dbReference type="InterPro" id="IPR005142">
    <property type="entry name" value="eRF1_3"/>
</dbReference>
<gene>
    <name evidence="2" type="ORF">HHK36_019262</name>
</gene>
<feature type="domain" description="eRF1" evidence="1">
    <location>
        <begin position="53"/>
        <end position="103"/>
    </location>
</feature>
<dbReference type="GO" id="GO:0070966">
    <property type="term" value="P:nuclear-transcribed mRNA catabolic process, no-go decay"/>
    <property type="evidence" value="ECO:0007669"/>
    <property type="project" value="InterPro"/>
</dbReference>
<evidence type="ECO:0000259" key="1">
    <source>
        <dbReference type="Pfam" id="PF03465"/>
    </source>
</evidence>
<dbReference type="Proteomes" id="UP000655225">
    <property type="component" value="Unassembled WGS sequence"/>
</dbReference>
<dbReference type="Gene3D" id="3.30.420.60">
    <property type="entry name" value="eRF1 domain 2"/>
    <property type="match status" value="1"/>
</dbReference>
<dbReference type="GO" id="GO:0005737">
    <property type="term" value="C:cytoplasm"/>
    <property type="evidence" value="ECO:0007669"/>
    <property type="project" value="TreeGrafter"/>
</dbReference>
<dbReference type="InterPro" id="IPR004405">
    <property type="entry name" value="TF_pelota"/>
</dbReference>
<dbReference type="GO" id="GO:0032790">
    <property type="term" value="P:ribosome disassembly"/>
    <property type="evidence" value="ECO:0007669"/>
    <property type="project" value="TreeGrafter"/>
</dbReference>
<evidence type="ECO:0000313" key="3">
    <source>
        <dbReference type="Proteomes" id="UP000655225"/>
    </source>
</evidence>
<dbReference type="InterPro" id="IPR029064">
    <property type="entry name" value="Ribosomal_eL30-like_sf"/>
</dbReference>
<dbReference type="SUPFAM" id="SSF55315">
    <property type="entry name" value="L30e-like"/>
    <property type="match status" value="1"/>
</dbReference>
<dbReference type="Pfam" id="PF03465">
    <property type="entry name" value="eRF1_3"/>
    <property type="match status" value="1"/>
</dbReference>
<dbReference type="OMA" id="GAGHHCH"/>
<name>A0A834YTK0_TETSI</name>
<dbReference type="EMBL" id="JABCRI010000013">
    <property type="protein sequence ID" value="KAF8395319.1"/>
    <property type="molecule type" value="Genomic_DNA"/>
</dbReference>
<dbReference type="Gene3D" id="3.30.1330.30">
    <property type="match status" value="1"/>
</dbReference>
<dbReference type="OrthoDB" id="10249111at2759"/>
<accession>A0A834YTK0</accession>
<comment type="caution">
    <text evidence="2">The sequence shown here is derived from an EMBL/GenBank/DDBJ whole genome shotgun (WGS) entry which is preliminary data.</text>
</comment>
<dbReference type="GO" id="GO:0071025">
    <property type="term" value="P:RNA surveillance"/>
    <property type="evidence" value="ECO:0007669"/>
    <property type="project" value="InterPro"/>
</dbReference>
<keyword evidence="3" id="KW-1185">Reference proteome</keyword>
<organism evidence="2 3">
    <name type="scientific">Tetracentron sinense</name>
    <name type="common">Spur-leaf</name>
    <dbReference type="NCBI Taxonomy" id="13715"/>
    <lineage>
        <taxon>Eukaryota</taxon>
        <taxon>Viridiplantae</taxon>
        <taxon>Streptophyta</taxon>
        <taxon>Embryophyta</taxon>
        <taxon>Tracheophyta</taxon>
        <taxon>Spermatophyta</taxon>
        <taxon>Magnoliopsida</taxon>
        <taxon>Trochodendrales</taxon>
        <taxon>Trochodendraceae</taxon>
        <taxon>Tetracentron</taxon>
    </lineage>
</organism>
<sequence length="138" mass="15780">MSISIVRCAVIGSPGSIKDEFYRYLIPEAQRLQLKVIIDNKSRLNLIKDTKAAKEVQGCKDFSDELSRDADRACYGLRSVEVANELMAVQTLLISDDLFRSGDVLTGIAAILHFPLPDLDDIELRMKPFFFLFFFWDW</sequence>
<dbReference type="InterPro" id="IPR042226">
    <property type="entry name" value="eFR1_2_sf"/>
</dbReference>
<reference evidence="2 3" key="1">
    <citation type="submission" date="2020-04" db="EMBL/GenBank/DDBJ databases">
        <title>Plant Genome Project.</title>
        <authorList>
            <person name="Zhang R.-G."/>
        </authorList>
    </citation>
    <scope>NUCLEOTIDE SEQUENCE [LARGE SCALE GENOMIC DNA]</scope>
    <source>
        <strain evidence="2">YNK0</strain>
        <tissue evidence="2">Leaf</tissue>
    </source>
</reference>
<protein>
    <recommendedName>
        <fullName evidence="1">eRF1 domain-containing protein</fullName>
    </recommendedName>
</protein>
<dbReference type="PANTHER" id="PTHR10853:SF0">
    <property type="entry name" value="PROTEIN PELOTA HOMOLOG"/>
    <property type="match status" value="1"/>
</dbReference>
<dbReference type="SUPFAM" id="SSF53137">
    <property type="entry name" value="Translational machinery components"/>
    <property type="match status" value="1"/>
</dbReference>
<proteinExistence type="predicted"/>
<evidence type="ECO:0000313" key="2">
    <source>
        <dbReference type="EMBL" id="KAF8395319.1"/>
    </source>
</evidence>
<dbReference type="GO" id="GO:0070651">
    <property type="term" value="P:nonfunctional rRNA decay"/>
    <property type="evidence" value="ECO:0007669"/>
    <property type="project" value="TreeGrafter"/>
</dbReference>
<dbReference type="GO" id="GO:0070481">
    <property type="term" value="P:nuclear-transcribed mRNA catabolic process, non-stop decay"/>
    <property type="evidence" value="ECO:0007669"/>
    <property type="project" value="InterPro"/>
</dbReference>
<dbReference type="AlphaFoldDB" id="A0A834YTK0"/>
<dbReference type="PANTHER" id="PTHR10853">
    <property type="entry name" value="PELOTA"/>
    <property type="match status" value="1"/>
</dbReference>